<evidence type="ECO:0000259" key="9">
    <source>
        <dbReference type="Pfam" id="PF00482"/>
    </source>
</evidence>
<feature type="transmembrane region" description="Helical" evidence="8">
    <location>
        <begin position="168"/>
        <end position="190"/>
    </location>
</feature>
<keyword evidence="7 8" id="KW-0472">Membrane</keyword>
<dbReference type="STRING" id="1802557.A3A20_01335"/>
<feature type="transmembrane region" description="Helical" evidence="8">
    <location>
        <begin position="210"/>
        <end position="240"/>
    </location>
</feature>
<evidence type="ECO:0000256" key="2">
    <source>
        <dbReference type="ARBA" id="ARBA00005745"/>
    </source>
</evidence>
<comment type="caution">
    <text evidence="10">The sequence shown here is derived from an EMBL/GenBank/DDBJ whole genome shotgun (WGS) entry which is preliminary data.</text>
</comment>
<evidence type="ECO:0000256" key="5">
    <source>
        <dbReference type="ARBA" id="ARBA00022692"/>
    </source>
</evidence>
<dbReference type="PANTHER" id="PTHR30012:SF0">
    <property type="entry name" value="TYPE II SECRETION SYSTEM PROTEIN F-RELATED"/>
    <property type="match status" value="1"/>
</dbReference>
<feature type="transmembrane region" description="Helical" evidence="8">
    <location>
        <begin position="376"/>
        <end position="400"/>
    </location>
</feature>
<proteinExistence type="inferred from homology"/>
<keyword evidence="4" id="KW-0997">Cell inner membrane</keyword>
<dbReference type="Gene3D" id="1.20.81.30">
    <property type="entry name" value="Type II secretion system (T2SS), domain F"/>
    <property type="match status" value="2"/>
</dbReference>
<dbReference type="FunFam" id="1.20.81.30:FF:000001">
    <property type="entry name" value="Type II secretion system protein F"/>
    <property type="match status" value="1"/>
</dbReference>
<dbReference type="EMBL" id="MGIR01000001">
    <property type="protein sequence ID" value="OGM91570.1"/>
    <property type="molecule type" value="Genomic_DNA"/>
</dbReference>
<evidence type="ECO:0000256" key="7">
    <source>
        <dbReference type="ARBA" id="ARBA00023136"/>
    </source>
</evidence>
<evidence type="ECO:0000313" key="11">
    <source>
        <dbReference type="Proteomes" id="UP000178946"/>
    </source>
</evidence>
<dbReference type="Pfam" id="PF00482">
    <property type="entry name" value="T2SSF"/>
    <property type="match status" value="2"/>
</dbReference>
<dbReference type="PANTHER" id="PTHR30012">
    <property type="entry name" value="GENERAL SECRETION PATHWAY PROTEIN"/>
    <property type="match status" value="1"/>
</dbReference>
<keyword evidence="3" id="KW-1003">Cell membrane</keyword>
<evidence type="ECO:0000256" key="6">
    <source>
        <dbReference type="ARBA" id="ARBA00022989"/>
    </source>
</evidence>
<name>A0A1F8DSH0_9BACT</name>
<reference evidence="10 11" key="1">
    <citation type="journal article" date="2016" name="Nat. Commun.">
        <title>Thousands of microbial genomes shed light on interconnected biogeochemical processes in an aquifer system.</title>
        <authorList>
            <person name="Anantharaman K."/>
            <person name="Brown C.T."/>
            <person name="Hug L.A."/>
            <person name="Sharon I."/>
            <person name="Castelle C.J."/>
            <person name="Probst A.J."/>
            <person name="Thomas B.C."/>
            <person name="Singh A."/>
            <person name="Wilkins M.J."/>
            <person name="Karaoz U."/>
            <person name="Brodie E.L."/>
            <person name="Williams K.H."/>
            <person name="Hubbard S.S."/>
            <person name="Banfield J.F."/>
        </authorList>
    </citation>
    <scope>NUCLEOTIDE SEQUENCE [LARGE SCALE GENOMIC DNA]</scope>
</reference>
<dbReference type="InterPro" id="IPR003004">
    <property type="entry name" value="GspF/PilC"/>
</dbReference>
<evidence type="ECO:0000256" key="1">
    <source>
        <dbReference type="ARBA" id="ARBA00004429"/>
    </source>
</evidence>
<dbReference type="InterPro" id="IPR018076">
    <property type="entry name" value="T2SS_GspF_dom"/>
</dbReference>
<dbReference type="PRINTS" id="PR00812">
    <property type="entry name" value="BCTERIALGSPF"/>
</dbReference>
<dbReference type="GO" id="GO:0005886">
    <property type="term" value="C:plasma membrane"/>
    <property type="evidence" value="ECO:0007669"/>
    <property type="project" value="UniProtKB-SubCell"/>
</dbReference>
<evidence type="ECO:0000313" key="10">
    <source>
        <dbReference type="EMBL" id="OGM91570.1"/>
    </source>
</evidence>
<accession>A0A1F8DSH0</accession>
<organism evidence="10 11">
    <name type="scientific">Candidatus Wolfebacteria bacterium RIFCSPLOWO2_01_FULL_45_19</name>
    <dbReference type="NCBI Taxonomy" id="1802557"/>
    <lineage>
        <taxon>Bacteria</taxon>
        <taxon>Candidatus Wolfeibacteriota</taxon>
    </lineage>
</organism>
<dbReference type="Proteomes" id="UP000178946">
    <property type="component" value="Unassembled WGS sequence"/>
</dbReference>
<protein>
    <recommendedName>
        <fullName evidence="9">Type II secretion system protein GspF domain-containing protein</fullName>
    </recommendedName>
</protein>
<comment type="subcellular location">
    <subcellularLocation>
        <location evidence="1">Cell inner membrane</location>
        <topology evidence="1">Multi-pass membrane protein</topology>
    </subcellularLocation>
</comment>
<evidence type="ECO:0000256" key="3">
    <source>
        <dbReference type="ARBA" id="ARBA00022475"/>
    </source>
</evidence>
<evidence type="ECO:0000256" key="8">
    <source>
        <dbReference type="SAM" id="Phobius"/>
    </source>
</evidence>
<comment type="similarity">
    <text evidence="2">Belongs to the GSP F family.</text>
</comment>
<dbReference type="InterPro" id="IPR042094">
    <property type="entry name" value="T2SS_GspF_sf"/>
</dbReference>
<gene>
    <name evidence="10" type="ORF">A3A20_01335</name>
</gene>
<evidence type="ECO:0000256" key="4">
    <source>
        <dbReference type="ARBA" id="ARBA00022519"/>
    </source>
</evidence>
<feature type="domain" description="Type II secretion system protein GspF" evidence="9">
    <location>
        <begin position="69"/>
        <end position="191"/>
    </location>
</feature>
<dbReference type="AlphaFoldDB" id="A0A1F8DSH0"/>
<feature type="domain" description="Type II secretion system protein GspF" evidence="9">
    <location>
        <begin position="272"/>
        <end position="395"/>
    </location>
</feature>
<sequence length="403" mass="44629">MLFHYVASNAEGKIVEDSMEAGNTDELLAKLGAQGLRPISIKIAKGFGGGVRARLFGPTFTTLDQLFLTKYLALMLRAGTDLFKAIDILINDFEKPTIKALLLQIRSNLEKGNPFYTTFAQYPKFFSSAFVNLIRAGEKSGTLDKVLEDLSVSLEREQELRGRIRSALIYPVVLLAASFIILLLLVTFALPKIAEVFMTGGFEPPLFSRVVFGVGLFISNNIIYVLILLASAAFGGWYVLSKNINARRVLQRFAFRVPYLGEVLRKTSLQRFTSTFSSLMRAGLHITDSLEITSRAVGWEELKEALMRVSREGLVKGMTVGDAFRREQVFPKVVVNLVAISEKAGHLEDILDTLSKFYESEIDNSIKTLVSFLEPAMLLVLGVIIGTIALSIIVPIYQLIGSI</sequence>
<keyword evidence="5 8" id="KW-0812">Transmembrane</keyword>
<keyword evidence="6 8" id="KW-1133">Transmembrane helix</keyword>